<organism evidence="2 3">
    <name type="scientific">Dichotomicrobium thermohalophilum</name>
    <dbReference type="NCBI Taxonomy" id="933063"/>
    <lineage>
        <taxon>Bacteria</taxon>
        <taxon>Pseudomonadati</taxon>
        <taxon>Pseudomonadota</taxon>
        <taxon>Alphaproteobacteria</taxon>
        <taxon>Hyphomicrobiales</taxon>
        <taxon>Hyphomicrobiaceae</taxon>
        <taxon>Dichotomicrobium</taxon>
    </lineage>
</organism>
<sequence>MNVAAIVIGLCAGVAAALVYLLMLWLSVAAAIRRRSATPLILGTVARLGLFVLLGAVLWWLRPEPTSLIAGALGFLVTRTVVIRRVPSLPDGAFSKDA</sequence>
<feature type="transmembrane region" description="Helical" evidence="1">
    <location>
        <begin position="67"/>
        <end position="86"/>
    </location>
</feature>
<evidence type="ECO:0000313" key="3">
    <source>
        <dbReference type="Proteomes" id="UP000266273"/>
    </source>
</evidence>
<feature type="transmembrane region" description="Helical" evidence="1">
    <location>
        <begin position="40"/>
        <end position="61"/>
    </location>
</feature>
<keyword evidence="3" id="KW-1185">Reference proteome</keyword>
<evidence type="ECO:0000256" key="1">
    <source>
        <dbReference type="SAM" id="Phobius"/>
    </source>
</evidence>
<keyword evidence="1" id="KW-0812">Transmembrane</keyword>
<keyword evidence="1" id="KW-0472">Membrane</keyword>
<feature type="transmembrane region" description="Helical" evidence="1">
    <location>
        <begin position="6"/>
        <end position="28"/>
    </location>
</feature>
<evidence type="ECO:0000313" key="2">
    <source>
        <dbReference type="EMBL" id="RIA55072.1"/>
    </source>
</evidence>
<name>A0A397Q1M3_9HYPH</name>
<dbReference type="Pfam" id="PF12966">
    <property type="entry name" value="AtpR"/>
    <property type="match status" value="1"/>
</dbReference>
<protein>
    <submittedName>
        <fullName evidence="2">F1-F0 ATPase (N-ATPase) AtpR subunit</fullName>
    </submittedName>
</protein>
<proteinExistence type="predicted"/>
<accession>A0A397Q1M3</accession>
<reference evidence="2 3" key="1">
    <citation type="submission" date="2018-08" db="EMBL/GenBank/DDBJ databases">
        <title>Genomic Encyclopedia of Archaeal and Bacterial Type Strains, Phase II (KMG-II): from individual species to whole genera.</title>
        <authorList>
            <person name="Goeker M."/>
        </authorList>
    </citation>
    <scope>NUCLEOTIDE SEQUENCE [LARGE SCALE GENOMIC DNA]</scope>
    <source>
        <strain evidence="2 3">DSM 5002</strain>
    </source>
</reference>
<dbReference type="Proteomes" id="UP000266273">
    <property type="component" value="Unassembled WGS sequence"/>
</dbReference>
<dbReference type="AlphaFoldDB" id="A0A397Q1M3"/>
<comment type="caution">
    <text evidence="2">The sequence shown here is derived from an EMBL/GenBank/DDBJ whole genome shotgun (WGS) entry which is preliminary data.</text>
</comment>
<dbReference type="RefSeq" id="WP_170144275.1">
    <property type="nucleotide sequence ID" value="NZ_QXDF01000001.1"/>
</dbReference>
<dbReference type="EMBL" id="QXDF01000001">
    <property type="protein sequence ID" value="RIA55072.1"/>
    <property type="molecule type" value="Genomic_DNA"/>
</dbReference>
<dbReference type="InterPro" id="IPR017581">
    <property type="entry name" value="AtpR-like"/>
</dbReference>
<keyword evidence="1" id="KW-1133">Transmembrane helix</keyword>
<gene>
    <name evidence="2" type="ORF">BXY53_0125</name>
</gene>